<keyword evidence="6" id="KW-0482">Metalloprotease</keyword>
<dbReference type="GO" id="GO:0051603">
    <property type="term" value="P:proteolysis involved in protein catabolic process"/>
    <property type="evidence" value="ECO:0007669"/>
    <property type="project" value="TreeGrafter"/>
</dbReference>
<feature type="domain" description="Peptidase C51" evidence="7">
    <location>
        <begin position="270"/>
        <end position="401"/>
    </location>
</feature>
<dbReference type="Gene3D" id="3.30.2010.10">
    <property type="entry name" value="Metalloproteases ('zincins'), catalytic domain"/>
    <property type="match status" value="1"/>
</dbReference>
<dbReference type="InterPro" id="IPR038765">
    <property type="entry name" value="Papain-like_cys_pep_sf"/>
</dbReference>
<keyword evidence="4" id="KW-0378">Hydrolase</keyword>
<dbReference type="EMBL" id="MEZX01000002">
    <property type="protein sequence ID" value="OGD64638.1"/>
    <property type="molecule type" value="Genomic_DNA"/>
</dbReference>
<reference evidence="8 9" key="1">
    <citation type="journal article" date="2016" name="Nat. Commun.">
        <title>Thousands of microbial genomes shed light on interconnected biogeochemical processes in an aquifer system.</title>
        <authorList>
            <person name="Anantharaman K."/>
            <person name="Brown C.T."/>
            <person name="Hug L.A."/>
            <person name="Sharon I."/>
            <person name="Castelle C.J."/>
            <person name="Probst A.J."/>
            <person name="Thomas B.C."/>
            <person name="Singh A."/>
            <person name="Wilkins M.J."/>
            <person name="Karaoz U."/>
            <person name="Brodie E.L."/>
            <person name="Williams K.H."/>
            <person name="Hubbard S.S."/>
            <person name="Banfield J.F."/>
        </authorList>
    </citation>
    <scope>NUCLEOTIDE SEQUENCE [LARGE SCALE GENOMIC DNA]</scope>
</reference>
<dbReference type="SUPFAM" id="SSF54001">
    <property type="entry name" value="Cysteine proteinases"/>
    <property type="match status" value="1"/>
</dbReference>
<evidence type="ECO:0000313" key="9">
    <source>
        <dbReference type="Proteomes" id="UP000177481"/>
    </source>
</evidence>
<dbReference type="GO" id="GO:0004222">
    <property type="term" value="F:metalloendopeptidase activity"/>
    <property type="evidence" value="ECO:0007669"/>
    <property type="project" value="InterPro"/>
</dbReference>
<dbReference type="Pfam" id="PF05257">
    <property type="entry name" value="CHAP"/>
    <property type="match status" value="1"/>
</dbReference>
<comment type="cofactor">
    <cofactor evidence="1">
        <name>Zn(2+)</name>
        <dbReference type="ChEBI" id="CHEBI:29105"/>
    </cofactor>
</comment>
<evidence type="ECO:0000256" key="5">
    <source>
        <dbReference type="ARBA" id="ARBA00022833"/>
    </source>
</evidence>
<dbReference type="PANTHER" id="PTHR22726:SF1">
    <property type="entry name" value="METALLOENDOPEPTIDASE OMA1, MITOCHONDRIAL"/>
    <property type="match status" value="1"/>
</dbReference>
<dbReference type="Gene3D" id="3.90.1720.10">
    <property type="entry name" value="endopeptidase domain like (from Nostoc punctiforme)"/>
    <property type="match status" value="1"/>
</dbReference>
<evidence type="ECO:0000313" key="8">
    <source>
        <dbReference type="EMBL" id="OGD64638.1"/>
    </source>
</evidence>
<dbReference type="Proteomes" id="UP000177481">
    <property type="component" value="Unassembled WGS sequence"/>
</dbReference>
<keyword evidence="2" id="KW-0645">Protease</keyword>
<evidence type="ECO:0000256" key="2">
    <source>
        <dbReference type="ARBA" id="ARBA00022670"/>
    </source>
</evidence>
<accession>A0A1F5EB50</accession>
<name>A0A1F5EB50_9BACT</name>
<sequence length="541" mass="60030">MLSLVIASLVLAAPQDDPWEKLFNLATIIGGGTKAERLVGELGQDDLTQRFSKEDGSNLYLRIRKVFDKLVDTGEKRKDFSYQLTLLQNYEINAYALPGGQVLINDGLADLRGISDDEIGFVLAHELTHTNRSHGFKQLRDSLIGSVVLSSISDRKARFVAEIASQLFSSGHSRRDEEQADREGFELAVKAGFDPSGGLALMRRLETTANDNPGLLHQLFATHQPTVARSLLLKDKMFEKLYGSSYRDVLVSGVTLGELQKFDPDKEKAAWQAAYKKATGWDVFNLKNVFPERNCTWFVQAVRPESIPLVPITATSDSNAHHWYANCKNAGYGVGSTPKVGAIMVWGKEVSGYGHVALLTEHVTGTVWKLWDCNWSLNLDGLIREREIDIAKTDHVTGYVYWPNGATVAPKGYPGYVEGPTGPVTIKLLEKTVRLGDDEAGIKTVWAAEFKLTAEQLAEKKTAVITLKVRAVPRKDPIVSFNRHEVGRAVATSDTWEQFRFEFSPSKLKAGKNLIDIETVIPELTDTYDDCEVTSVVLTLR</sequence>
<dbReference type="GO" id="GO:0016020">
    <property type="term" value="C:membrane"/>
    <property type="evidence" value="ECO:0007669"/>
    <property type="project" value="TreeGrafter"/>
</dbReference>
<dbReference type="AlphaFoldDB" id="A0A1F5EB50"/>
<evidence type="ECO:0000259" key="7">
    <source>
        <dbReference type="PROSITE" id="PS50911"/>
    </source>
</evidence>
<evidence type="ECO:0000256" key="6">
    <source>
        <dbReference type="ARBA" id="ARBA00023049"/>
    </source>
</evidence>
<dbReference type="PROSITE" id="PS50911">
    <property type="entry name" value="CHAP"/>
    <property type="match status" value="1"/>
</dbReference>
<dbReference type="PANTHER" id="PTHR22726">
    <property type="entry name" value="METALLOENDOPEPTIDASE OMA1"/>
    <property type="match status" value="1"/>
</dbReference>
<dbReference type="InterPro" id="IPR001915">
    <property type="entry name" value="Peptidase_M48"/>
</dbReference>
<evidence type="ECO:0000256" key="4">
    <source>
        <dbReference type="ARBA" id="ARBA00022801"/>
    </source>
</evidence>
<keyword evidence="3" id="KW-0479">Metal-binding</keyword>
<dbReference type="GO" id="GO:0046872">
    <property type="term" value="F:metal ion binding"/>
    <property type="evidence" value="ECO:0007669"/>
    <property type="project" value="UniProtKB-KW"/>
</dbReference>
<evidence type="ECO:0000256" key="3">
    <source>
        <dbReference type="ARBA" id="ARBA00022723"/>
    </source>
</evidence>
<organism evidence="8 9">
    <name type="scientific">Candidatus Berkelbacteria bacterium RIFCSPLOWO2_01_FULL_50_28</name>
    <dbReference type="NCBI Taxonomy" id="1797471"/>
    <lineage>
        <taxon>Bacteria</taxon>
        <taxon>Candidatus Berkelbacteria</taxon>
    </lineage>
</organism>
<dbReference type="InterPro" id="IPR007921">
    <property type="entry name" value="CHAP_dom"/>
</dbReference>
<gene>
    <name evidence="8" type="ORF">A3A71_01115</name>
</gene>
<dbReference type="InterPro" id="IPR051156">
    <property type="entry name" value="Mito/Outer_Membr_Metalloprot"/>
</dbReference>
<evidence type="ECO:0000256" key="1">
    <source>
        <dbReference type="ARBA" id="ARBA00001947"/>
    </source>
</evidence>
<protein>
    <recommendedName>
        <fullName evidence="7">Peptidase C51 domain-containing protein</fullName>
    </recommendedName>
</protein>
<proteinExistence type="predicted"/>
<dbReference type="Pfam" id="PF01435">
    <property type="entry name" value="Peptidase_M48"/>
    <property type="match status" value="1"/>
</dbReference>
<dbReference type="STRING" id="1797471.A3A71_01115"/>
<keyword evidence="5" id="KW-0862">Zinc</keyword>
<comment type="caution">
    <text evidence="8">The sequence shown here is derived from an EMBL/GenBank/DDBJ whole genome shotgun (WGS) entry which is preliminary data.</text>
</comment>
<dbReference type="CDD" id="cd07332">
    <property type="entry name" value="M48C_Oma1_like"/>
    <property type="match status" value="1"/>
</dbReference>